<gene>
    <name evidence="3" type="ORF">COS99_01355</name>
</gene>
<dbReference type="Pfam" id="PF06230">
    <property type="entry name" value="LpxI_C"/>
    <property type="match status" value="1"/>
</dbReference>
<evidence type="ECO:0000313" key="4">
    <source>
        <dbReference type="Proteomes" id="UP000230052"/>
    </source>
</evidence>
<dbReference type="EMBL" id="PEWV01000013">
    <property type="protein sequence ID" value="PIU42277.1"/>
    <property type="molecule type" value="Genomic_DNA"/>
</dbReference>
<evidence type="ECO:0000259" key="2">
    <source>
        <dbReference type="Pfam" id="PF17930"/>
    </source>
</evidence>
<dbReference type="Gene3D" id="3.40.140.80">
    <property type="match status" value="1"/>
</dbReference>
<dbReference type="Proteomes" id="UP000230052">
    <property type="component" value="Unassembled WGS sequence"/>
</dbReference>
<evidence type="ECO:0000313" key="3">
    <source>
        <dbReference type="EMBL" id="PIU42277.1"/>
    </source>
</evidence>
<reference evidence="3 4" key="1">
    <citation type="submission" date="2017-09" db="EMBL/GenBank/DDBJ databases">
        <title>Depth-based differentiation of microbial function through sediment-hosted aquifers and enrichment of novel symbionts in the deep terrestrial subsurface.</title>
        <authorList>
            <person name="Probst A.J."/>
            <person name="Ladd B."/>
            <person name="Jarett J.K."/>
            <person name="Geller-Mcgrath D.E."/>
            <person name="Sieber C.M."/>
            <person name="Emerson J.B."/>
            <person name="Anantharaman K."/>
            <person name="Thomas B.C."/>
            <person name="Malmstrom R."/>
            <person name="Stieglmeier M."/>
            <person name="Klingl A."/>
            <person name="Woyke T."/>
            <person name="Ryan C.M."/>
            <person name="Banfield J.F."/>
        </authorList>
    </citation>
    <scope>NUCLEOTIDE SEQUENCE [LARGE SCALE GENOMIC DNA]</scope>
    <source>
        <strain evidence="3">CG07_land_8_20_14_0_80_42_15</strain>
    </source>
</reference>
<feature type="domain" description="LpxI N-terminal" evidence="2">
    <location>
        <begin position="3"/>
        <end position="132"/>
    </location>
</feature>
<dbReference type="InterPro" id="IPR010415">
    <property type="entry name" value="LpxI_C"/>
</dbReference>
<dbReference type="InterPro" id="IPR053174">
    <property type="entry name" value="LpxI"/>
</dbReference>
<dbReference type="InterPro" id="IPR041255">
    <property type="entry name" value="LpxI_N"/>
</dbReference>
<sequence>MKKIGLIAGGGKFPIIFAKAAREKGVSIVAVAFKEETSLELEKAVDKIYWISIAELKKLIGIFKSEGVKKAVMAGRVTKTRLFKDTPKPDPALESLLKNVSDKSDISLLRSAARVLRFFGITLIDSTIFLKDILPAKGILTKRVPTKEEWDDIKFGFSLAKATSRLEIGQTVVVKNKVILAIEAIEGTDKAILRGGELGNGSVVIVKTARPNQDRRFDIPTIGPDTIRSLKEAGGSVLAIEARSTIFIDKDECVSLADSNNLSLVVV</sequence>
<dbReference type="Pfam" id="PF17930">
    <property type="entry name" value="LpxI_N"/>
    <property type="match status" value="1"/>
</dbReference>
<dbReference type="AlphaFoldDB" id="A0A2J0L6X5"/>
<comment type="caution">
    <text evidence="3">The sequence shown here is derived from an EMBL/GenBank/DDBJ whole genome shotgun (WGS) entry which is preliminary data.</text>
</comment>
<feature type="domain" description="LpxI C-terminal" evidence="1">
    <location>
        <begin position="137"/>
        <end position="265"/>
    </location>
</feature>
<evidence type="ECO:0000259" key="1">
    <source>
        <dbReference type="Pfam" id="PF06230"/>
    </source>
</evidence>
<name>A0A2J0L6X5_9BACT</name>
<organism evidence="3 4">
    <name type="scientific">Candidatus Aquitaenariimonas noxiae</name>
    <dbReference type="NCBI Taxonomy" id="1974741"/>
    <lineage>
        <taxon>Bacteria</taxon>
        <taxon>Pseudomonadati</taxon>
        <taxon>Candidatus Omnitrophota</taxon>
        <taxon>Candidatus Aquitaenariimonas</taxon>
    </lineage>
</organism>
<dbReference type="PANTHER" id="PTHR39962:SF1">
    <property type="entry name" value="LPXI FAMILY PROTEIN"/>
    <property type="match status" value="1"/>
</dbReference>
<proteinExistence type="predicted"/>
<dbReference type="InterPro" id="IPR043167">
    <property type="entry name" value="LpxI_C_sf"/>
</dbReference>
<accession>A0A2J0L6X5</accession>
<protein>
    <submittedName>
        <fullName evidence="3">DUF1009 domain-containing protein</fullName>
    </submittedName>
</protein>
<dbReference type="PANTHER" id="PTHR39962">
    <property type="entry name" value="BLL4848 PROTEIN"/>
    <property type="match status" value="1"/>
</dbReference>
<dbReference type="Gene3D" id="3.40.50.20">
    <property type="match status" value="1"/>
</dbReference>